<comment type="caution">
    <text evidence="2">The sequence shown here is derived from an EMBL/GenBank/DDBJ whole genome shotgun (WGS) entry which is preliminary data.</text>
</comment>
<dbReference type="OrthoDB" id="77730at2157"/>
<keyword evidence="1" id="KW-0812">Transmembrane</keyword>
<keyword evidence="1" id="KW-0472">Membrane</keyword>
<evidence type="ECO:0000256" key="1">
    <source>
        <dbReference type="SAM" id="Phobius"/>
    </source>
</evidence>
<sequence length="142" mass="15370">MKKSRLNLFKSTSMLISVLGVIMIVSTIVVAGYVGFNVLSSGITSKVSSGSQYDELASLRSNYTDLEAKFNSTKKTIFAGSDKNLQSKFIDAELQLVRANSAINDVESALNSGQESEEVDVRIKTAEKKLSIASEAYNTLGF</sequence>
<name>A0A166CKF3_9EURY</name>
<dbReference type="PATRIC" id="fig|47311.3.peg.1924"/>
<dbReference type="Proteomes" id="UP000077275">
    <property type="component" value="Unassembled WGS sequence"/>
</dbReference>
<evidence type="ECO:0008006" key="4">
    <source>
        <dbReference type="Google" id="ProtNLM"/>
    </source>
</evidence>
<organism evidence="2 3">
    <name type="scientific">Methanobrevibacter cuticularis</name>
    <dbReference type="NCBI Taxonomy" id="47311"/>
    <lineage>
        <taxon>Archaea</taxon>
        <taxon>Methanobacteriati</taxon>
        <taxon>Methanobacteriota</taxon>
        <taxon>Methanomada group</taxon>
        <taxon>Methanobacteria</taxon>
        <taxon>Methanobacteriales</taxon>
        <taxon>Methanobacteriaceae</taxon>
        <taxon>Methanobrevibacter</taxon>
    </lineage>
</organism>
<evidence type="ECO:0000313" key="2">
    <source>
        <dbReference type="EMBL" id="KZX15037.1"/>
    </source>
</evidence>
<keyword evidence="3" id="KW-1185">Reference proteome</keyword>
<accession>A0A166CKF3</accession>
<dbReference type="AlphaFoldDB" id="A0A166CKF3"/>
<protein>
    <recommendedName>
        <fullName evidence="4">Four helix bundle sensory module for signal transduction</fullName>
    </recommendedName>
</protein>
<evidence type="ECO:0000313" key="3">
    <source>
        <dbReference type="Proteomes" id="UP000077275"/>
    </source>
</evidence>
<feature type="transmembrane region" description="Helical" evidence="1">
    <location>
        <begin position="12"/>
        <end position="36"/>
    </location>
</feature>
<gene>
    <name evidence="2" type="ORF">MBCUT_17710</name>
</gene>
<dbReference type="EMBL" id="LWMW01000135">
    <property type="protein sequence ID" value="KZX15037.1"/>
    <property type="molecule type" value="Genomic_DNA"/>
</dbReference>
<reference evidence="2 3" key="1">
    <citation type="submission" date="2016-04" db="EMBL/GenBank/DDBJ databases">
        <title>Genome sequence of Methanobrevibacter cuticularis DSM 11139.</title>
        <authorList>
            <person name="Poehlein A."/>
            <person name="Seedorf H."/>
            <person name="Daniel R."/>
        </authorList>
    </citation>
    <scope>NUCLEOTIDE SEQUENCE [LARGE SCALE GENOMIC DNA]</scope>
    <source>
        <strain evidence="2 3">DSM 11139</strain>
    </source>
</reference>
<proteinExistence type="predicted"/>
<keyword evidence="1" id="KW-1133">Transmembrane helix</keyword>